<dbReference type="GeneID" id="37207005"/>
<dbReference type="AlphaFoldDB" id="A0A319B6J9"/>
<proteinExistence type="predicted"/>
<dbReference type="Proteomes" id="UP000248405">
    <property type="component" value="Unassembled WGS sequence"/>
</dbReference>
<dbReference type="EMBL" id="KZ821627">
    <property type="protein sequence ID" value="PYH68095.1"/>
    <property type="molecule type" value="Genomic_DNA"/>
</dbReference>
<gene>
    <name evidence="1" type="ORF">BO88DRAFT_299829</name>
</gene>
<name>A0A319B6J9_ASPVC</name>
<evidence type="ECO:0000313" key="2">
    <source>
        <dbReference type="Proteomes" id="UP000248405"/>
    </source>
</evidence>
<reference evidence="1" key="1">
    <citation type="submission" date="2016-12" db="EMBL/GenBank/DDBJ databases">
        <title>The genomes of Aspergillus section Nigri reveals drivers in fungal speciation.</title>
        <authorList>
            <consortium name="DOE Joint Genome Institute"/>
            <person name="Vesth T.C."/>
            <person name="Nybo J."/>
            <person name="Theobald S."/>
            <person name="Brandl J."/>
            <person name="Frisvad J.C."/>
            <person name="Nielsen K.F."/>
            <person name="Lyhne E.K."/>
            <person name="Kogle M.E."/>
            <person name="Kuo A."/>
            <person name="Riley R."/>
            <person name="Clum A."/>
            <person name="Nolan M."/>
            <person name="Lipzen A."/>
            <person name="Salamov A."/>
            <person name="Henrissat B."/>
            <person name="Wiebenga A."/>
            <person name="De Vries R.P."/>
            <person name="Grigoriev I.V."/>
            <person name="Mortensen U.H."/>
            <person name="Andersen M.R."/>
            <person name="Baker S.E."/>
        </authorList>
    </citation>
    <scope>NUCLEOTIDE SEQUENCE [LARGE SCALE GENOMIC DNA]</scope>
    <source>
        <strain evidence="1">CBS 113365</strain>
    </source>
</reference>
<feature type="non-terminal residue" evidence="1">
    <location>
        <position position="1"/>
    </location>
</feature>
<keyword evidence="2" id="KW-1185">Reference proteome</keyword>
<feature type="non-terminal residue" evidence="1">
    <location>
        <position position="68"/>
    </location>
</feature>
<dbReference type="SUPFAM" id="SSF140996">
    <property type="entry name" value="Hermes dimerisation domain"/>
    <property type="match status" value="1"/>
</dbReference>
<protein>
    <submittedName>
        <fullName evidence="1">Uncharacterized protein</fullName>
    </submittedName>
</protein>
<dbReference type="RefSeq" id="XP_025561889.1">
    <property type="nucleotide sequence ID" value="XM_025702413.1"/>
</dbReference>
<sequence length="68" mass="7880">GSLDRFLKFPRKKAGVEEMLVRWVIQTRQPFTVVEHPAFRALIEATGVTLPIKIADTLFNRIKEEFHS</sequence>
<organism evidence="1 2">
    <name type="scientific">Aspergillus vadensis (strain CBS 113365 / IMI 142717 / IBT 24658)</name>
    <dbReference type="NCBI Taxonomy" id="1448311"/>
    <lineage>
        <taxon>Eukaryota</taxon>
        <taxon>Fungi</taxon>
        <taxon>Dikarya</taxon>
        <taxon>Ascomycota</taxon>
        <taxon>Pezizomycotina</taxon>
        <taxon>Eurotiomycetes</taxon>
        <taxon>Eurotiomycetidae</taxon>
        <taxon>Eurotiales</taxon>
        <taxon>Aspergillaceae</taxon>
        <taxon>Aspergillus</taxon>
        <taxon>Aspergillus subgen. Circumdati</taxon>
    </lineage>
</organism>
<dbReference type="OrthoDB" id="2976890at2759"/>
<evidence type="ECO:0000313" key="1">
    <source>
        <dbReference type="EMBL" id="PYH68095.1"/>
    </source>
</evidence>
<accession>A0A319B6J9</accession>